<proteinExistence type="predicted"/>
<gene>
    <name evidence="1" type="ORF">DYB25_006749</name>
</gene>
<dbReference type="VEuPathDB" id="FungiDB:H257_16430"/>
<evidence type="ECO:0000313" key="1">
    <source>
        <dbReference type="EMBL" id="RHY10044.1"/>
    </source>
</evidence>
<name>A0A397AUZ2_APHAT</name>
<protein>
    <submittedName>
        <fullName evidence="1">Uncharacterized protein</fullName>
    </submittedName>
</protein>
<sequence length="133" mass="14827">MALSVDYSSHGATAWRGKTGTHLSNKLTIYDHANDRVVVLCLVQCCREMSNHMHINHLKGTTPATPPLSVHVQKPLYADDLTGLSSLRHRDLVNDDQLVEIAQTASVVVQRFAWDNRKLFLGGDGFVYAEECH</sequence>
<accession>A0A397AUZ2</accession>
<organism evidence="1 2">
    <name type="scientific">Aphanomyces astaci</name>
    <name type="common">Crayfish plague agent</name>
    <dbReference type="NCBI Taxonomy" id="112090"/>
    <lineage>
        <taxon>Eukaryota</taxon>
        <taxon>Sar</taxon>
        <taxon>Stramenopiles</taxon>
        <taxon>Oomycota</taxon>
        <taxon>Saprolegniomycetes</taxon>
        <taxon>Saprolegniales</taxon>
        <taxon>Verrucalvaceae</taxon>
        <taxon>Aphanomyces</taxon>
    </lineage>
</organism>
<dbReference type="Proteomes" id="UP000266239">
    <property type="component" value="Unassembled WGS sequence"/>
</dbReference>
<evidence type="ECO:0000313" key="2">
    <source>
        <dbReference type="Proteomes" id="UP000266239"/>
    </source>
</evidence>
<comment type="caution">
    <text evidence="1">The sequence shown here is derived from an EMBL/GenBank/DDBJ whole genome shotgun (WGS) entry which is preliminary data.</text>
</comment>
<dbReference type="AlphaFoldDB" id="A0A397AUZ2"/>
<dbReference type="EMBL" id="QUTA01006683">
    <property type="protein sequence ID" value="RHY10044.1"/>
    <property type="molecule type" value="Genomic_DNA"/>
</dbReference>
<reference evidence="1 2" key="1">
    <citation type="submission" date="2018-08" db="EMBL/GenBank/DDBJ databases">
        <title>Aphanomyces genome sequencing and annotation.</title>
        <authorList>
            <person name="Minardi D."/>
            <person name="Oidtmann B."/>
            <person name="Van Der Giezen M."/>
            <person name="Studholme D.J."/>
        </authorList>
    </citation>
    <scope>NUCLEOTIDE SEQUENCE [LARGE SCALE GENOMIC DNA]</scope>
    <source>
        <strain evidence="1 2">Yx</strain>
    </source>
</reference>